<keyword evidence="2" id="KW-1185">Reference proteome</keyword>
<comment type="caution">
    <text evidence="1">The sequence shown here is derived from an EMBL/GenBank/DDBJ whole genome shotgun (WGS) entry which is preliminary data.</text>
</comment>
<evidence type="ECO:0000313" key="2">
    <source>
        <dbReference type="Proteomes" id="UP001516400"/>
    </source>
</evidence>
<dbReference type="AlphaFoldDB" id="A0ABD2NK87"/>
<sequence length="100" mass="11276">MLTPDHNEIPSHLKDVNKMRDYFSYAGQKMAPVDGDIVEFVQCNKMERLRGQSLTFRKVSEEDVINALGRIKSKCMGIDGISYIMIIKCHSHCASSGRAL</sequence>
<dbReference type="EMBL" id="JABFTP020000124">
    <property type="protein sequence ID" value="KAL3279009.1"/>
    <property type="molecule type" value="Genomic_DNA"/>
</dbReference>
<evidence type="ECO:0000313" key="1">
    <source>
        <dbReference type="EMBL" id="KAL3279009.1"/>
    </source>
</evidence>
<organism evidence="1 2">
    <name type="scientific">Cryptolaemus montrouzieri</name>
    <dbReference type="NCBI Taxonomy" id="559131"/>
    <lineage>
        <taxon>Eukaryota</taxon>
        <taxon>Metazoa</taxon>
        <taxon>Ecdysozoa</taxon>
        <taxon>Arthropoda</taxon>
        <taxon>Hexapoda</taxon>
        <taxon>Insecta</taxon>
        <taxon>Pterygota</taxon>
        <taxon>Neoptera</taxon>
        <taxon>Endopterygota</taxon>
        <taxon>Coleoptera</taxon>
        <taxon>Polyphaga</taxon>
        <taxon>Cucujiformia</taxon>
        <taxon>Coccinelloidea</taxon>
        <taxon>Coccinellidae</taxon>
        <taxon>Scymninae</taxon>
        <taxon>Scymnini</taxon>
        <taxon>Cryptolaemus</taxon>
    </lineage>
</organism>
<proteinExistence type="predicted"/>
<reference evidence="1 2" key="1">
    <citation type="journal article" date="2021" name="BMC Biol.">
        <title>Horizontally acquired antibacterial genes associated with adaptive radiation of ladybird beetles.</title>
        <authorList>
            <person name="Li H.S."/>
            <person name="Tang X.F."/>
            <person name="Huang Y.H."/>
            <person name="Xu Z.Y."/>
            <person name="Chen M.L."/>
            <person name="Du X.Y."/>
            <person name="Qiu B.Y."/>
            <person name="Chen P.T."/>
            <person name="Zhang W."/>
            <person name="Slipinski A."/>
            <person name="Escalona H.E."/>
            <person name="Waterhouse R.M."/>
            <person name="Zwick A."/>
            <person name="Pang H."/>
        </authorList>
    </citation>
    <scope>NUCLEOTIDE SEQUENCE [LARGE SCALE GENOMIC DNA]</scope>
    <source>
        <strain evidence="1">SYSU2018</strain>
    </source>
</reference>
<protein>
    <submittedName>
        <fullName evidence="1">Uncharacterized protein</fullName>
    </submittedName>
</protein>
<name>A0ABD2NK87_9CUCU</name>
<accession>A0ABD2NK87</accession>
<gene>
    <name evidence="1" type="ORF">HHI36_016525</name>
</gene>
<dbReference type="Proteomes" id="UP001516400">
    <property type="component" value="Unassembled WGS sequence"/>
</dbReference>